<organism evidence="1 2">
    <name type="scientific">Characodon lateralis</name>
    <dbReference type="NCBI Taxonomy" id="208331"/>
    <lineage>
        <taxon>Eukaryota</taxon>
        <taxon>Metazoa</taxon>
        <taxon>Chordata</taxon>
        <taxon>Craniata</taxon>
        <taxon>Vertebrata</taxon>
        <taxon>Euteleostomi</taxon>
        <taxon>Actinopterygii</taxon>
        <taxon>Neopterygii</taxon>
        <taxon>Teleostei</taxon>
        <taxon>Neoteleostei</taxon>
        <taxon>Acanthomorphata</taxon>
        <taxon>Ovalentaria</taxon>
        <taxon>Atherinomorphae</taxon>
        <taxon>Cyprinodontiformes</taxon>
        <taxon>Goodeidae</taxon>
        <taxon>Characodon</taxon>
    </lineage>
</organism>
<sequence>MLKGFCALPVAAPTFLLGRMRRSLPSGKTRWPPVCSQSRRTLTPIEGTTHQANIKSGAEKEAVTVEEVIKMKADCAEQKTH</sequence>
<accession>A0ABU7DRR4</accession>
<reference evidence="1 2" key="1">
    <citation type="submission" date="2021-06" db="EMBL/GenBank/DDBJ databases">
        <authorList>
            <person name="Palmer J.M."/>
        </authorList>
    </citation>
    <scope>NUCLEOTIDE SEQUENCE [LARGE SCALE GENOMIC DNA]</scope>
    <source>
        <strain evidence="1 2">CL_MEX2019</strain>
        <tissue evidence="1">Muscle</tissue>
    </source>
</reference>
<dbReference type="Proteomes" id="UP001352852">
    <property type="component" value="Unassembled WGS sequence"/>
</dbReference>
<proteinExistence type="predicted"/>
<evidence type="ECO:0000313" key="1">
    <source>
        <dbReference type="EMBL" id="MED6277627.1"/>
    </source>
</evidence>
<gene>
    <name evidence="1" type="ORF">CHARACLAT_015427</name>
</gene>
<comment type="caution">
    <text evidence="1">The sequence shown here is derived from an EMBL/GenBank/DDBJ whole genome shotgun (WGS) entry which is preliminary data.</text>
</comment>
<name>A0ABU7DRR4_9TELE</name>
<protein>
    <submittedName>
        <fullName evidence="1">Uncharacterized protein</fullName>
    </submittedName>
</protein>
<evidence type="ECO:0000313" key="2">
    <source>
        <dbReference type="Proteomes" id="UP001352852"/>
    </source>
</evidence>
<keyword evidence="2" id="KW-1185">Reference proteome</keyword>
<dbReference type="EMBL" id="JAHUTJ010033990">
    <property type="protein sequence ID" value="MED6277627.1"/>
    <property type="molecule type" value="Genomic_DNA"/>
</dbReference>